<dbReference type="Proteomes" id="UP000681414">
    <property type="component" value="Unassembled WGS sequence"/>
</dbReference>
<keyword evidence="2" id="KW-1185">Reference proteome</keyword>
<dbReference type="EMBL" id="JAGYPG010000002">
    <property type="protein sequence ID" value="MBS4196261.1"/>
    <property type="molecule type" value="Genomic_DNA"/>
</dbReference>
<comment type="caution">
    <text evidence="1">The sequence shown here is derived from an EMBL/GenBank/DDBJ whole genome shotgun (WGS) entry which is preliminary data.</text>
</comment>
<dbReference type="RefSeq" id="WP_213125406.1">
    <property type="nucleotide sequence ID" value="NZ_JAGYPG010000002.1"/>
</dbReference>
<dbReference type="AlphaFoldDB" id="A0A942TGB7"/>
<evidence type="ECO:0000313" key="1">
    <source>
        <dbReference type="EMBL" id="MBS4196261.1"/>
    </source>
</evidence>
<gene>
    <name evidence="1" type="ORF">KHA97_14430</name>
</gene>
<proteinExistence type="predicted"/>
<accession>A0A942TGB7</accession>
<evidence type="ECO:0000313" key="2">
    <source>
        <dbReference type="Proteomes" id="UP000681414"/>
    </source>
</evidence>
<reference evidence="1 2" key="1">
    <citation type="submission" date="2021-05" db="EMBL/GenBank/DDBJ databases">
        <title>Novel Bacillus species.</title>
        <authorList>
            <person name="Liu G."/>
        </authorList>
    </citation>
    <scope>NUCLEOTIDE SEQUENCE [LARGE SCALE GENOMIC DNA]</scope>
    <source>
        <strain evidence="2">FJAT-49780</strain>
    </source>
</reference>
<sequence length="136" mass="15744">MERKIDIIIQKLDKIEDKLNEHSKILYNHSEILNSHTEILTSHSEMLNSHTEMLTSHSQILKHHDEQLKSHGDLLHQLIKNVAATNAKLNELSGKVDKNTKDIEAIKSTMVTTVDLQYFDRKISEHDREIMKIKLG</sequence>
<protein>
    <submittedName>
        <fullName evidence="1">Uncharacterized protein</fullName>
    </submittedName>
</protein>
<organism evidence="1 2">
    <name type="scientific">Lederbergia citri</name>
    <dbReference type="NCBI Taxonomy" id="2833580"/>
    <lineage>
        <taxon>Bacteria</taxon>
        <taxon>Bacillati</taxon>
        <taxon>Bacillota</taxon>
        <taxon>Bacilli</taxon>
        <taxon>Bacillales</taxon>
        <taxon>Bacillaceae</taxon>
        <taxon>Lederbergia</taxon>
    </lineage>
</organism>
<name>A0A942TGB7_9BACI</name>